<accession>A0A1X7TQ97</accession>
<dbReference type="AlphaFoldDB" id="A0A1X7TQ97"/>
<reference evidence="1" key="1">
    <citation type="submission" date="2017-05" db="UniProtKB">
        <authorList>
            <consortium name="EnsemblMetazoa"/>
        </authorList>
    </citation>
    <scope>IDENTIFICATION</scope>
</reference>
<dbReference type="InParanoid" id="A0A1X7TQ97"/>
<dbReference type="EnsemblMetazoa" id="Aqu2.1.17217_001">
    <property type="protein sequence ID" value="Aqu2.1.17217_001"/>
    <property type="gene ID" value="Aqu2.1.17217"/>
</dbReference>
<protein>
    <submittedName>
        <fullName evidence="1">Uncharacterized protein</fullName>
    </submittedName>
</protein>
<proteinExistence type="predicted"/>
<organism evidence="1">
    <name type="scientific">Amphimedon queenslandica</name>
    <name type="common">Sponge</name>
    <dbReference type="NCBI Taxonomy" id="400682"/>
    <lineage>
        <taxon>Eukaryota</taxon>
        <taxon>Metazoa</taxon>
        <taxon>Porifera</taxon>
        <taxon>Demospongiae</taxon>
        <taxon>Heteroscleromorpha</taxon>
        <taxon>Haplosclerida</taxon>
        <taxon>Niphatidae</taxon>
        <taxon>Amphimedon</taxon>
    </lineage>
</organism>
<sequence>IDQEDWKAVGYVVREALDAAHLAMEKGDTKSVSLAWVRYITHWTRSGPGLYCGVEVVKRGFWPNRKLGMGEAQQEYYETWI</sequence>
<name>A0A1X7TQ97_AMPQE</name>
<evidence type="ECO:0000313" key="1">
    <source>
        <dbReference type="EnsemblMetazoa" id="Aqu2.1.17217_001"/>
    </source>
</evidence>